<dbReference type="SUPFAM" id="SSF46785">
    <property type="entry name" value="Winged helix' DNA-binding domain"/>
    <property type="match status" value="1"/>
</dbReference>
<organism evidence="5 6">
    <name type="scientific">Mycolicibacter sinensis (strain JDM601)</name>
    <name type="common">Mycobacterium sinense</name>
    <dbReference type="NCBI Taxonomy" id="875328"/>
    <lineage>
        <taxon>Bacteria</taxon>
        <taxon>Bacillati</taxon>
        <taxon>Actinomycetota</taxon>
        <taxon>Actinomycetes</taxon>
        <taxon>Mycobacteriales</taxon>
        <taxon>Mycobacteriaceae</taxon>
        <taxon>Mycolicibacter</taxon>
    </lineage>
</organism>
<dbReference type="PANTHER" id="PTHR33154">
    <property type="entry name" value="TRANSCRIPTIONAL REGULATOR, ARSR FAMILY"/>
    <property type="match status" value="1"/>
</dbReference>
<evidence type="ECO:0000256" key="2">
    <source>
        <dbReference type="ARBA" id="ARBA00023125"/>
    </source>
</evidence>
<dbReference type="SMART" id="SM00418">
    <property type="entry name" value="HTH_ARSR"/>
    <property type="match status" value="1"/>
</dbReference>
<dbReference type="PROSITE" id="PS50987">
    <property type="entry name" value="HTH_ARSR_2"/>
    <property type="match status" value="1"/>
</dbReference>
<sequence length="119" mass="12539">MGAPGGVGAQAPGAGPAGVTAPVFGALGDPNRLLIVKRLCEGGPCSTSQVAQVVPVTRQAATKHLQLLEEVGLVNSARRGRERIWEVQTRPLAEAGDYLAALSRRWDATIHRLRAHVES</sequence>
<dbReference type="InterPro" id="IPR051081">
    <property type="entry name" value="HTH_MetalResp_TranReg"/>
</dbReference>
<evidence type="ECO:0000259" key="4">
    <source>
        <dbReference type="PROSITE" id="PS50987"/>
    </source>
</evidence>
<evidence type="ECO:0000256" key="3">
    <source>
        <dbReference type="ARBA" id="ARBA00023163"/>
    </source>
</evidence>
<keyword evidence="3" id="KW-0804">Transcription</keyword>
<dbReference type="Gene3D" id="1.10.10.10">
    <property type="entry name" value="Winged helix-like DNA-binding domain superfamily/Winged helix DNA-binding domain"/>
    <property type="match status" value="1"/>
</dbReference>
<keyword evidence="2" id="KW-0238">DNA-binding</keyword>
<evidence type="ECO:0000313" key="5">
    <source>
        <dbReference type="EMBL" id="OBG07255.1"/>
    </source>
</evidence>
<name>A0A1A2E4B5_MYCSD</name>
<dbReference type="GO" id="GO:0003700">
    <property type="term" value="F:DNA-binding transcription factor activity"/>
    <property type="evidence" value="ECO:0007669"/>
    <property type="project" value="InterPro"/>
</dbReference>
<dbReference type="CDD" id="cd00090">
    <property type="entry name" value="HTH_ARSR"/>
    <property type="match status" value="1"/>
</dbReference>
<dbReference type="EMBL" id="LZIN01000038">
    <property type="protein sequence ID" value="OBG07255.1"/>
    <property type="molecule type" value="Genomic_DNA"/>
</dbReference>
<dbReference type="NCBIfam" id="NF033788">
    <property type="entry name" value="HTH_metalloreg"/>
    <property type="match status" value="1"/>
</dbReference>
<accession>A0A1A2E4B5</accession>
<dbReference type="AlphaFoldDB" id="A0A1A2E4B5"/>
<evidence type="ECO:0000256" key="1">
    <source>
        <dbReference type="ARBA" id="ARBA00023015"/>
    </source>
</evidence>
<dbReference type="PANTHER" id="PTHR33154:SF33">
    <property type="entry name" value="TRANSCRIPTIONAL REPRESSOR SDPR"/>
    <property type="match status" value="1"/>
</dbReference>
<dbReference type="InterPro" id="IPR001845">
    <property type="entry name" value="HTH_ArsR_DNA-bd_dom"/>
</dbReference>
<evidence type="ECO:0000313" key="6">
    <source>
        <dbReference type="Proteomes" id="UP000093985"/>
    </source>
</evidence>
<dbReference type="PRINTS" id="PR00778">
    <property type="entry name" value="HTHARSR"/>
</dbReference>
<dbReference type="Pfam" id="PF12840">
    <property type="entry name" value="HTH_20"/>
    <property type="match status" value="1"/>
</dbReference>
<dbReference type="GO" id="GO:0003677">
    <property type="term" value="F:DNA binding"/>
    <property type="evidence" value="ECO:0007669"/>
    <property type="project" value="UniProtKB-KW"/>
</dbReference>
<keyword evidence="1" id="KW-0805">Transcription regulation</keyword>
<dbReference type="InterPro" id="IPR036390">
    <property type="entry name" value="WH_DNA-bd_sf"/>
</dbReference>
<dbReference type="InterPro" id="IPR011991">
    <property type="entry name" value="ArsR-like_HTH"/>
</dbReference>
<feature type="domain" description="HTH arsR-type" evidence="4">
    <location>
        <begin position="12"/>
        <end position="107"/>
    </location>
</feature>
<gene>
    <name evidence="5" type="ORF">A5771_06255</name>
</gene>
<reference evidence="6" key="1">
    <citation type="submission" date="2016-06" db="EMBL/GenBank/DDBJ databases">
        <authorList>
            <person name="Sutton G."/>
            <person name="Brinkac L."/>
            <person name="Sanka R."/>
            <person name="Adams M."/>
            <person name="Lau E."/>
            <person name="Mehaffy C."/>
            <person name="Tameris M."/>
            <person name="Hatherill M."/>
            <person name="Hanekom W."/>
            <person name="Mahomed H."/>
            <person name="Mcshane H."/>
        </authorList>
    </citation>
    <scope>NUCLEOTIDE SEQUENCE [LARGE SCALE GENOMIC DNA]</scope>
    <source>
        <strain evidence="6">852014-51077_SCH5608930-a</strain>
    </source>
</reference>
<proteinExistence type="predicted"/>
<comment type="caution">
    <text evidence="5">The sequence shown here is derived from an EMBL/GenBank/DDBJ whole genome shotgun (WGS) entry which is preliminary data.</text>
</comment>
<dbReference type="InterPro" id="IPR036388">
    <property type="entry name" value="WH-like_DNA-bd_sf"/>
</dbReference>
<dbReference type="Proteomes" id="UP000093985">
    <property type="component" value="Unassembled WGS sequence"/>
</dbReference>
<protein>
    <submittedName>
        <fullName evidence="5">Transcriptional regulator</fullName>
    </submittedName>
</protein>